<dbReference type="PANTHER" id="PTHR33566:SF1">
    <property type="entry name" value="EN_SPM-LIKE TRANSPOSON-RELATED"/>
    <property type="match status" value="1"/>
</dbReference>
<gene>
    <name evidence="1" type="ORF">M8C21_002600</name>
</gene>
<dbReference type="PANTHER" id="PTHR33566">
    <property type="entry name" value="EN/SPM-LIKE TRANSPOSON-RELATED"/>
    <property type="match status" value="1"/>
</dbReference>
<proteinExistence type="predicted"/>
<evidence type="ECO:0000313" key="1">
    <source>
        <dbReference type="EMBL" id="KAI7749942.1"/>
    </source>
</evidence>
<comment type="caution">
    <text evidence="1">The sequence shown here is derived from an EMBL/GenBank/DDBJ whole genome shotgun (WGS) entry which is preliminary data.</text>
</comment>
<evidence type="ECO:0000313" key="2">
    <source>
        <dbReference type="Proteomes" id="UP001206925"/>
    </source>
</evidence>
<name>A0AAD5CXZ4_AMBAR</name>
<feature type="non-terminal residue" evidence="1">
    <location>
        <position position="1"/>
    </location>
</feature>
<organism evidence="1 2">
    <name type="scientific">Ambrosia artemisiifolia</name>
    <name type="common">Common ragweed</name>
    <dbReference type="NCBI Taxonomy" id="4212"/>
    <lineage>
        <taxon>Eukaryota</taxon>
        <taxon>Viridiplantae</taxon>
        <taxon>Streptophyta</taxon>
        <taxon>Embryophyta</taxon>
        <taxon>Tracheophyta</taxon>
        <taxon>Spermatophyta</taxon>
        <taxon>Magnoliopsida</taxon>
        <taxon>eudicotyledons</taxon>
        <taxon>Gunneridae</taxon>
        <taxon>Pentapetalae</taxon>
        <taxon>asterids</taxon>
        <taxon>campanulids</taxon>
        <taxon>Asterales</taxon>
        <taxon>Asteraceae</taxon>
        <taxon>Asteroideae</taxon>
        <taxon>Heliantheae alliance</taxon>
        <taxon>Heliantheae</taxon>
        <taxon>Ambrosia</taxon>
    </lineage>
</organism>
<dbReference type="EMBL" id="JAMZMK010006248">
    <property type="protein sequence ID" value="KAI7749942.1"/>
    <property type="molecule type" value="Genomic_DNA"/>
</dbReference>
<dbReference type="AlphaFoldDB" id="A0AAD5CXZ4"/>
<accession>A0AAD5CXZ4</accession>
<keyword evidence="2" id="KW-1185">Reference proteome</keyword>
<dbReference type="Proteomes" id="UP001206925">
    <property type="component" value="Unassembled WGS sequence"/>
</dbReference>
<reference evidence="1" key="1">
    <citation type="submission" date="2022-06" db="EMBL/GenBank/DDBJ databases">
        <title>Uncovering the hologenomic basis of an extraordinary plant invasion.</title>
        <authorList>
            <person name="Bieker V.C."/>
            <person name="Martin M.D."/>
            <person name="Gilbert T."/>
            <person name="Hodgins K."/>
            <person name="Battlay P."/>
            <person name="Petersen B."/>
            <person name="Wilson J."/>
        </authorList>
    </citation>
    <scope>NUCLEOTIDE SEQUENCE</scope>
    <source>
        <strain evidence="1">AA19_3_7</strain>
        <tissue evidence="1">Leaf</tissue>
    </source>
</reference>
<protein>
    <submittedName>
        <fullName evidence="1">Uncharacterized protein</fullName>
    </submittedName>
</protein>
<sequence>IDADHVDTKTESGCGLRETLFYRLFGETQVYETRDDMKRAISCIKDGAVSMDGGILRGNGAVSLGCLEPDIIFPVVPARTELSEDDMRVLTRYKELKSKLKETVANLVKKRKSRESDLKRFYERRDIYSRYFTRDPSVSSNSTPSYDMHP</sequence>